<comment type="caution">
    <text evidence="1">The sequence shown here is derived from an EMBL/GenBank/DDBJ whole genome shotgun (WGS) entry which is preliminary data.</text>
</comment>
<evidence type="ECO:0000313" key="1">
    <source>
        <dbReference type="EMBL" id="MED6162531.1"/>
    </source>
</evidence>
<gene>
    <name evidence="1" type="ORF">PIB30_071371</name>
</gene>
<dbReference type="EMBL" id="JASCZI010121652">
    <property type="protein sequence ID" value="MED6162531.1"/>
    <property type="molecule type" value="Genomic_DNA"/>
</dbReference>
<evidence type="ECO:0000313" key="2">
    <source>
        <dbReference type="Proteomes" id="UP001341840"/>
    </source>
</evidence>
<dbReference type="Proteomes" id="UP001341840">
    <property type="component" value="Unassembled WGS sequence"/>
</dbReference>
<reference evidence="1 2" key="1">
    <citation type="journal article" date="2023" name="Plants (Basel)">
        <title>Bridging the Gap: Combining Genomics and Transcriptomics Approaches to Understand Stylosanthes scabra, an Orphan Legume from the Brazilian Caatinga.</title>
        <authorList>
            <person name="Ferreira-Neto J.R.C."/>
            <person name="da Silva M.D."/>
            <person name="Binneck E."/>
            <person name="de Melo N.F."/>
            <person name="da Silva R.H."/>
            <person name="de Melo A.L.T.M."/>
            <person name="Pandolfi V."/>
            <person name="Bustamante F.O."/>
            <person name="Brasileiro-Vidal A.C."/>
            <person name="Benko-Iseppon A.M."/>
        </authorList>
    </citation>
    <scope>NUCLEOTIDE SEQUENCE [LARGE SCALE GENOMIC DNA]</scope>
    <source>
        <tissue evidence="1">Leaves</tissue>
    </source>
</reference>
<protein>
    <recommendedName>
        <fullName evidence="3">Zinc finger, CCHC-type</fullName>
    </recommendedName>
</protein>
<name>A0ABU6UN41_9FABA</name>
<sequence>MKSIWQLCYELESECVHGKGGAPANTRGVVRDPEVAKTKGAPKYSKCTGKKRRCTKYNKTGHNKRKHPQLKRNLKKECQQLGGFVDEDVLEEDEKLWSKFESDGN</sequence>
<keyword evidence="2" id="KW-1185">Reference proteome</keyword>
<proteinExistence type="predicted"/>
<evidence type="ECO:0008006" key="3">
    <source>
        <dbReference type="Google" id="ProtNLM"/>
    </source>
</evidence>
<accession>A0ABU6UN41</accession>
<organism evidence="1 2">
    <name type="scientific">Stylosanthes scabra</name>
    <dbReference type="NCBI Taxonomy" id="79078"/>
    <lineage>
        <taxon>Eukaryota</taxon>
        <taxon>Viridiplantae</taxon>
        <taxon>Streptophyta</taxon>
        <taxon>Embryophyta</taxon>
        <taxon>Tracheophyta</taxon>
        <taxon>Spermatophyta</taxon>
        <taxon>Magnoliopsida</taxon>
        <taxon>eudicotyledons</taxon>
        <taxon>Gunneridae</taxon>
        <taxon>Pentapetalae</taxon>
        <taxon>rosids</taxon>
        <taxon>fabids</taxon>
        <taxon>Fabales</taxon>
        <taxon>Fabaceae</taxon>
        <taxon>Papilionoideae</taxon>
        <taxon>50 kb inversion clade</taxon>
        <taxon>dalbergioids sensu lato</taxon>
        <taxon>Dalbergieae</taxon>
        <taxon>Pterocarpus clade</taxon>
        <taxon>Stylosanthes</taxon>
    </lineage>
</organism>